<dbReference type="RefSeq" id="WP_171543861.1">
    <property type="nucleotide sequence ID" value="NZ_JABERG010000004.1"/>
</dbReference>
<protein>
    <recommendedName>
        <fullName evidence="4">Fimbrial protein FimV</fullName>
    </recommendedName>
</protein>
<dbReference type="Gene3D" id="1.20.58.2200">
    <property type="match status" value="1"/>
</dbReference>
<feature type="region of interest" description="Disordered" evidence="1">
    <location>
        <begin position="146"/>
        <end position="175"/>
    </location>
</feature>
<reference evidence="2 3" key="1">
    <citation type="submission" date="2020-04" db="EMBL/GenBank/DDBJ databases">
        <title>Acinetobacter Taxon 24.</title>
        <authorList>
            <person name="Nemec A."/>
            <person name="Radolfova-Krizova L."/>
            <person name="Higgins P.G."/>
            <person name="Spanelova P."/>
        </authorList>
    </citation>
    <scope>NUCLEOTIDE SEQUENCE [LARGE SCALE GENOMIC DNA]</scope>
    <source>
        <strain evidence="2 3">ANC 4279</strain>
    </source>
</reference>
<proteinExistence type="predicted"/>
<evidence type="ECO:0008006" key="4">
    <source>
        <dbReference type="Google" id="ProtNLM"/>
    </source>
</evidence>
<gene>
    <name evidence="2" type="ORF">HLH13_04045</name>
</gene>
<comment type="caution">
    <text evidence="2">The sequence shown here is derived from an EMBL/GenBank/DDBJ whole genome shotgun (WGS) entry which is preliminary data.</text>
</comment>
<keyword evidence="3" id="KW-1185">Reference proteome</keyword>
<organism evidence="2 3">
    <name type="scientific">Acinetobacter terrae</name>
    <dbReference type="NCBI Taxonomy" id="2731247"/>
    <lineage>
        <taxon>Bacteria</taxon>
        <taxon>Pseudomonadati</taxon>
        <taxon>Pseudomonadota</taxon>
        <taxon>Gammaproteobacteria</taxon>
        <taxon>Moraxellales</taxon>
        <taxon>Moraxellaceae</taxon>
        <taxon>Acinetobacter</taxon>
        <taxon>Acinetobacter Taxon 24</taxon>
    </lineage>
</organism>
<dbReference type="EMBL" id="JABERG010000004">
    <property type="protein sequence ID" value="NNH86900.1"/>
    <property type="molecule type" value="Genomic_DNA"/>
</dbReference>
<evidence type="ECO:0000313" key="2">
    <source>
        <dbReference type="EMBL" id="NNH86900.1"/>
    </source>
</evidence>
<feature type="region of interest" description="Disordered" evidence="1">
    <location>
        <begin position="350"/>
        <end position="371"/>
    </location>
</feature>
<dbReference type="InterPro" id="IPR038440">
    <property type="entry name" value="FimV_C_sf"/>
</dbReference>
<accession>A0ABX1V204</accession>
<evidence type="ECO:0000256" key="1">
    <source>
        <dbReference type="SAM" id="MobiDB-lite"/>
    </source>
</evidence>
<feature type="region of interest" description="Disordered" evidence="1">
    <location>
        <begin position="27"/>
        <end position="52"/>
    </location>
</feature>
<dbReference type="Proteomes" id="UP000546536">
    <property type="component" value="Unassembled WGS sequence"/>
</dbReference>
<name>A0ABX1V204_9GAMM</name>
<sequence length="450" mass="49806">MLLYVIPFILLLVIAIVLKKRDTNKQAEQTSTSKAKAKKASSTKKTPQKTQIVENPVVEKKKTTPLAADVRNKIEVLIRERNFYSAEAQINQALNKDNSQHELYLLLLEIHILQKDEFATKQLINHLRSLELDDILEQALAKKAAYQQEDSKVESPKDTNTVNFKPESSVTPPTKQKNIADFDALMNTAAPSATVPHQSFDQLQQESLSTKTEAVEEIKPLDFNTISFDQSPVETPKVKVEVPTSTVEEIKPLDFSTFSLDPSPAAVAPKQEVTPVTEEIKPLDFSFSLDIPAAEQTTTTADAAITAEPVLDEKPEFNFDFSATETVAPTEAKIAVEETKPSLDLDFNLEPATTTEQQPVEPAPAKASGVSFDISNISSSASKADQNDPLVQSFPELIEVNEINLNLDLAQQYIQLGAFESARELLAEQEAEYTAEQRQQADQLRNQIAS</sequence>
<evidence type="ECO:0000313" key="3">
    <source>
        <dbReference type="Proteomes" id="UP000546536"/>
    </source>
</evidence>
<feature type="compositionally biased region" description="Polar residues" evidence="1">
    <location>
        <begin position="158"/>
        <end position="175"/>
    </location>
</feature>